<proteinExistence type="predicted"/>
<dbReference type="RefSeq" id="WP_207596592.1">
    <property type="nucleotide sequence ID" value="NZ_CP165735.1"/>
</dbReference>
<organism evidence="2">
    <name type="scientific">Paenarthrobacter sp. AMU7</name>
    <dbReference type="NCBI Taxonomy" id="3162492"/>
    <lineage>
        <taxon>Bacteria</taxon>
        <taxon>Bacillati</taxon>
        <taxon>Actinomycetota</taxon>
        <taxon>Actinomycetes</taxon>
        <taxon>Micrococcales</taxon>
        <taxon>Micrococcaceae</taxon>
        <taxon>Paenarthrobacter</taxon>
    </lineage>
</organism>
<feature type="transmembrane region" description="Helical" evidence="1">
    <location>
        <begin position="139"/>
        <end position="160"/>
    </location>
</feature>
<protein>
    <recommendedName>
        <fullName evidence="3">Integral membrane protein</fullName>
    </recommendedName>
</protein>
<accession>A0AB39YQH0</accession>
<feature type="transmembrane region" description="Helical" evidence="1">
    <location>
        <begin position="169"/>
        <end position="191"/>
    </location>
</feature>
<dbReference type="EMBL" id="CP165735">
    <property type="protein sequence ID" value="XDV72664.1"/>
    <property type="molecule type" value="Genomic_DNA"/>
</dbReference>
<feature type="transmembrane region" description="Helical" evidence="1">
    <location>
        <begin position="203"/>
        <end position="222"/>
    </location>
</feature>
<keyword evidence="1" id="KW-0812">Transmembrane</keyword>
<evidence type="ECO:0008006" key="3">
    <source>
        <dbReference type="Google" id="ProtNLM"/>
    </source>
</evidence>
<evidence type="ECO:0000256" key="1">
    <source>
        <dbReference type="SAM" id="Phobius"/>
    </source>
</evidence>
<feature type="transmembrane region" description="Helical" evidence="1">
    <location>
        <begin position="6"/>
        <end position="25"/>
    </location>
</feature>
<feature type="transmembrane region" description="Helical" evidence="1">
    <location>
        <begin position="100"/>
        <end position="119"/>
    </location>
</feature>
<sequence>MTAVLPWVTLVVCLAVTVARIPSALRGENRVVFYIFSLISLSIFISIEAPYLVLDGWLGGINVGNLILRFLLYATFFLMGIKIATAFGSPSAVRAIRGPVGLCVGAIVAILTVYFFVITDTRGSSAGMSGLTWGPSLEAYAFMGRFYPGFVAACLVPAIWRTVVSAAPVLLRVASALLLLGLSLLLLSQLFPLIPFSEAWLRVLINYSAAMSTCIGLAGIWFSKAYSRRKQRLAA</sequence>
<evidence type="ECO:0000313" key="2">
    <source>
        <dbReference type="EMBL" id="XDV72664.1"/>
    </source>
</evidence>
<gene>
    <name evidence="2" type="ORF">ABQM86_05740</name>
</gene>
<name>A0AB39YQH0_9MICC</name>
<dbReference type="AlphaFoldDB" id="A0AB39YQH0"/>
<keyword evidence="1" id="KW-0472">Membrane</keyword>
<keyword evidence="1" id="KW-1133">Transmembrane helix</keyword>
<feature type="transmembrane region" description="Helical" evidence="1">
    <location>
        <begin position="32"/>
        <end position="54"/>
    </location>
</feature>
<reference evidence="2" key="1">
    <citation type="submission" date="2024-07" db="EMBL/GenBank/DDBJ databases">
        <authorList>
            <person name="Li J."/>
            <person name="Wei H."/>
            <person name="Ma J."/>
        </authorList>
    </citation>
    <scope>NUCLEOTIDE SEQUENCE</scope>
    <source>
        <strain evidence="2">AMU7</strain>
    </source>
</reference>
<feature type="transmembrane region" description="Helical" evidence="1">
    <location>
        <begin position="66"/>
        <end position="88"/>
    </location>
</feature>